<sequence>MNQKEKEQYILDNYKKDENTMILVFSQWCVNNDLDPRELYKQAYPDQGKNQQLGEAFELTIPKNESDEIPVQTVLDVLQLFENDHLAFVVAEEYEKKLKE</sequence>
<dbReference type="AlphaFoldDB" id="A0A9X3WUQ2"/>
<name>A0A9X3WUQ2_9BACI</name>
<evidence type="ECO:0000313" key="1">
    <source>
        <dbReference type="EMBL" id="MDC3425173.1"/>
    </source>
</evidence>
<gene>
    <name evidence="1" type="ORF">NC797_11730</name>
</gene>
<dbReference type="EMBL" id="JAMQKB010000011">
    <property type="protein sequence ID" value="MDC3425173.1"/>
    <property type="molecule type" value="Genomic_DNA"/>
</dbReference>
<organism evidence="1 2">
    <name type="scientific">Terrihalobacillus insolitus</name>
    <dbReference type="NCBI Taxonomy" id="2950438"/>
    <lineage>
        <taxon>Bacteria</taxon>
        <taxon>Bacillati</taxon>
        <taxon>Bacillota</taxon>
        <taxon>Bacilli</taxon>
        <taxon>Bacillales</taxon>
        <taxon>Bacillaceae</taxon>
        <taxon>Terrihalobacillus</taxon>
    </lineage>
</organism>
<reference evidence="1" key="1">
    <citation type="submission" date="2022-06" db="EMBL/GenBank/DDBJ databases">
        <title>Aquibacillus sp. a new bacterium isolated from soil saline samples.</title>
        <authorList>
            <person name="Galisteo C."/>
            <person name="De La Haba R."/>
            <person name="Sanchez-Porro C."/>
            <person name="Ventosa A."/>
        </authorList>
    </citation>
    <scope>NUCLEOTIDE SEQUENCE</scope>
    <source>
        <strain evidence="1">3ASR75-11</strain>
    </source>
</reference>
<evidence type="ECO:0000313" key="2">
    <source>
        <dbReference type="Proteomes" id="UP001145050"/>
    </source>
</evidence>
<dbReference type="Proteomes" id="UP001145050">
    <property type="component" value="Unassembled WGS sequence"/>
</dbReference>
<keyword evidence="2" id="KW-1185">Reference proteome</keyword>
<proteinExistence type="predicted"/>
<comment type="caution">
    <text evidence="1">The sequence shown here is derived from an EMBL/GenBank/DDBJ whole genome shotgun (WGS) entry which is preliminary data.</text>
</comment>
<dbReference type="RefSeq" id="WP_272436975.1">
    <property type="nucleotide sequence ID" value="NZ_JAMQKB010000011.1"/>
</dbReference>
<accession>A0A9X3WUQ2</accession>
<protein>
    <submittedName>
        <fullName evidence="1">Uncharacterized protein</fullName>
    </submittedName>
</protein>